<dbReference type="InterPro" id="IPR027417">
    <property type="entry name" value="P-loop_NTPase"/>
</dbReference>
<accession>A0AAD1HMF0</accession>
<organism evidence="4 5">
    <name type="scientific">Mycolicibacterium aichiense</name>
    <dbReference type="NCBI Taxonomy" id="1799"/>
    <lineage>
        <taxon>Bacteria</taxon>
        <taxon>Bacillati</taxon>
        <taxon>Actinomycetota</taxon>
        <taxon>Actinomycetes</taxon>
        <taxon>Mycobacteriales</taxon>
        <taxon>Mycobacteriaceae</taxon>
        <taxon>Mycolicibacterium</taxon>
    </lineage>
</organism>
<dbReference type="InterPro" id="IPR000792">
    <property type="entry name" value="Tscrpt_reg_LuxR_C"/>
</dbReference>
<dbReference type="GO" id="GO:0005737">
    <property type="term" value="C:cytoplasm"/>
    <property type="evidence" value="ECO:0007669"/>
    <property type="project" value="TreeGrafter"/>
</dbReference>
<dbReference type="PRINTS" id="PR00038">
    <property type="entry name" value="HTHLUXR"/>
</dbReference>
<evidence type="ECO:0000259" key="3">
    <source>
        <dbReference type="PROSITE" id="PS50043"/>
    </source>
</evidence>
<keyword evidence="1" id="KW-0547">Nucleotide-binding</keyword>
<dbReference type="GO" id="GO:0005524">
    <property type="term" value="F:ATP binding"/>
    <property type="evidence" value="ECO:0007669"/>
    <property type="project" value="UniProtKB-KW"/>
</dbReference>
<dbReference type="SUPFAM" id="SSF52540">
    <property type="entry name" value="P-loop containing nucleoside triphosphate hydrolases"/>
    <property type="match status" value="1"/>
</dbReference>
<dbReference type="Pfam" id="PF13191">
    <property type="entry name" value="AAA_16"/>
    <property type="match status" value="1"/>
</dbReference>
<dbReference type="PANTHER" id="PTHR16305:SF35">
    <property type="entry name" value="TRANSCRIPTIONAL ACTIVATOR DOMAIN"/>
    <property type="match status" value="1"/>
</dbReference>
<evidence type="ECO:0000256" key="1">
    <source>
        <dbReference type="ARBA" id="ARBA00022741"/>
    </source>
</evidence>
<dbReference type="GO" id="GO:0004016">
    <property type="term" value="F:adenylate cyclase activity"/>
    <property type="evidence" value="ECO:0007669"/>
    <property type="project" value="TreeGrafter"/>
</dbReference>
<dbReference type="GO" id="GO:0006355">
    <property type="term" value="P:regulation of DNA-templated transcription"/>
    <property type="evidence" value="ECO:0007669"/>
    <property type="project" value="InterPro"/>
</dbReference>
<dbReference type="PANTHER" id="PTHR16305">
    <property type="entry name" value="TESTICULAR SOLUBLE ADENYLYL CYCLASE"/>
    <property type="match status" value="1"/>
</dbReference>
<keyword evidence="2" id="KW-0067">ATP-binding</keyword>
<dbReference type="GO" id="GO:0003677">
    <property type="term" value="F:DNA binding"/>
    <property type="evidence" value="ECO:0007669"/>
    <property type="project" value="InterPro"/>
</dbReference>
<reference evidence="4 5" key="1">
    <citation type="journal article" date="2019" name="Emerg. Microbes Infect.">
        <title>Comprehensive subspecies identification of 175 nontuberculous mycobacteria species based on 7547 genomic profiles.</title>
        <authorList>
            <person name="Matsumoto Y."/>
            <person name="Kinjo T."/>
            <person name="Motooka D."/>
            <person name="Nabeya D."/>
            <person name="Jung N."/>
            <person name="Uechi K."/>
            <person name="Horii T."/>
            <person name="Iida T."/>
            <person name="Fujita J."/>
            <person name="Nakamura S."/>
        </authorList>
    </citation>
    <scope>NUCLEOTIDE SEQUENCE [LARGE SCALE GENOMIC DNA]</scope>
    <source>
        <strain evidence="4 5">JCM 6376</strain>
    </source>
</reference>
<protein>
    <submittedName>
        <fullName evidence="4">Transcriptional regulator</fullName>
    </submittedName>
</protein>
<dbReference type="Proteomes" id="UP000467327">
    <property type="component" value="Chromosome"/>
</dbReference>
<evidence type="ECO:0000313" key="4">
    <source>
        <dbReference type="EMBL" id="BBX06893.1"/>
    </source>
</evidence>
<feature type="domain" description="HTH luxR-type" evidence="3">
    <location>
        <begin position="866"/>
        <end position="931"/>
    </location>
</feature>
<evidence type="ECO:0000313" key="5">
    <source>
        <dbReference type="Proteomes" id="UP000467327"/>
    </source>
</evidence>
<dbReference type="InterPro" id="IPR016032">
    <property type="entry name" value="Sig_transdc_resp-reg_C-effctor"/>
</dbReference>
<dbReference type="Gene3D" id="1.10.10.10">
    <property type="entry name" value="Winged helix-like DNA-binding domain superfamily/Winged helix DNA-binding domain"/>
    <property type="match status" value="1"/>
</dbReference>
<evidence type="ECO:0000256" key="2">
    <source>
        <dbReference type="ARBA" id="ARBA00022840"/>
    </source>
</evidence>
<dbReference type="Pfam" id="PF00196">
    <property type="entry name" value="GerE"/>
    <property type="match status" value="1"/>
</dbReference>
<gene>
    <name evidence="4" type="ORF">MAIC_16960</name>
</gene>
<dbReference type="InterPro" id="IPR041664">
    <property type="entry name" value="AAA_16"/>
</dbReference>
<dbReference type="CDD" id="cd06170">
    <property type="entry name" value="LuxR_C_like"/>
    <property type="match status" value="1"/>
</dbReference>
<dbReference type="AlphaFoldDB" id="A0AAD1HMF0"/>
<dbReference type="SUPFAM" id="SSF46894">
    <property type="entry name" value="C-terminal effector domain of the bipartite response regulators"/>
    <property type="match status" value="1"/>
</dbReference>
<name>A0AAD1HMF0_9MYCO</name>
<dbReference type="SMART" id="SM00421">
    <property type="entry name" value="HTH_LUXR"/>
    <property type="match status" value="1"/>
</dbReference>
<dbReference type="EMBL" id="AP022561">
    <property type="protein sequence ID" value="BBX06893.1"/>
    <property type="molecule type" value="Genomic_DNA"/>
</dbReference>
<dbReference type="KEGG" id="maic:MAIC_16960"/>
<proteinExistence type="predicted"/>
<dbReference type="PROSITE" id="PS50043">
    <property type="entry name" value="HTH_LUXR_2"/>
    <property type="match status" value="1"/>
</dbReference>
<sequence>MEGRLTGYRTNAAGVNHALLGRAAECAILDKLVTDVRAGFSGSLVFTGEPGVGKTRLLQYMAGSATDATIGWIAGAQSELRLGFAALHRLVLPHLNRLDNLAGPHRNALEVTFGLTAGPPPSRLMVSLAAMALLSDVAADRPVLLLIDDAQWLDQESLAVLGFIARRLYADPIGMVFSAREHAGDLTALDGMPIRRIAALDPASAHTLLDEAVSGPLDPRVSARVIDETGGNPLAMLELVGELSAEQLAGRFPLPRRLPVGRRVDVHFLAQVATLSSEARTVLLVAAACVDDEPSTVWRASALLGVAASAANHAVQQGIVSLEPRIAFRHPLIRSAVYDGATSEERQRVHDALATVANRDGEDDRAAWHRAAAVTTPEETIAADLQASAARAQRRGGYTMQAAFLTRAAELSPDSQDRALRYLAAAHAYLAAGDGLLAEALLDLATPGLDNAGMHVAVQRLRAAISVFFSRHKDAPAILLDAATRVEPADISLVRQILFDAMQAAIVARQYTAGTTLEAVAHAVLGVARDPRRPASGNDLLLDGFATRIASGYADAVPLLRGAVAMMFTDETATRVDIPSTILGWFAADDVWDEQGRRAMFERAEAIERRQGALGAMRITLAGLSTSQAWAGEMNDAENSYGEAAEISALIGVPPPATTGVLLEVRAWQGRESESRAVASSTADWGRQKGASILEIFALMGLTVLELGLARYPEALRWGLQIFHDDPPGFGNRVLPEVVEAGVRGGDRGAAEVALTRLTERATAAGTPWALGLLARSRALMAADADAEMYYLEAIDHLARTAVRTELARAHLLYGEWLRRRKRRRDAQTQLRTAYDMFTAMGATAFAGRTGAERRAAGQATADALRADNPFGLTPQEAQVARQAGAGATNAEIASRLFITTSTVEYHLSKVFRKLGVTSRRQLASALAEGPDGDPGGITSQ</sequence>
<keyword evidence="5" id="KW-1185">Reference proteome</keyword>
<dbReference type="InterPro" id="IPR036388">
    <property type="entry name" value="WH-like_DNA-bd_sf"/>
</dbReference>